<reference evidence="1" key="1">
    <citation type="submission" date="2018-05" db="EMBL/GenBank/DDBJ databases">
        <authorList>
            <person name="Lanie J.A."/>
            <person name="Ng W.-L."/>
            <person name="Kazmierczak K.M."/>
            <person name="Andrzejewski T.M."/>
            <person name="Davidsen T.M."/>
            <person name="Wayne K.J."/>
            <person name="Tettelin H."/>
            <person name="Glass J.I."/>
            <person name="Rusch D."/>
            <person name="Podicherti R."/>
            <person name="Tsui H.-C.T."/>
            <person name="Winkler M.E."/>
        </authorList>
    </citation>
    <scope>NUCLEOTIDE SEQUENCE</scope>
</reference>
<protein>
    <submittedName>
        <fullName evidence="1">Uncharacterized protein</fullName>
    </submittedName>
</protein>
<organism evidence="1">
    <name type="scientific">marine metagenome</name>
    <dbReference type="NCBI Taxonomy" id="408172"/>
    <lineage>
        <taxon>unclassified sequences</taxon>
        <taxon>metagenomes</taxon>
        <taxon>ecological metagenomes</taxon>
    </lineage>
</organism>
<proteinExistence type="predicted"/>
<evidence type="ECO:0000313" key="1">
    <source>
        <dbReference type="EMBL" id="SVC69095.1"/>
    </source>
</evidence>
<feature type="non-terminal residue" evidence="1">
    <location>
        <position position="210"/>
    </location>
</feature>
<dbReference type="AlphaFoldDB" id="A0A382P909"/>
<accession>A0A382P909</accession>
<gene>
    <name evidence="1" type="ORF">METZ01_LOCUS321949</name>
</gene>
<dbReference type="EMBL" id="UINC01105278">
    <property type="protein sequence ID" value="SVC69095.1"/>
    <property type="molecule type" value="Genomic_DNA"/>
</dbReference>
<sequence>MKTVKLALMMLCFVSCVREEGIIKIEVSETAGIERLLEYVEVHWASNDNSAKDKNYSISDGNQILQGQVLSISEPEQGQYQIRAIFPVSLKANQSKKYTIISAVSETKDTLIVEGSGFDVTIANAYYKADLTTNEINPDQIYAPGQVRGLLLKKHAHQQLKRTNINMHWSPNFQSSGKGYQTSSHLIKPDSVYIKKGKLNTILYKEGRVE</sequence>
<name>A0A382P909_9ZZZZ</name>